<accession>A0A317E6T6</accession>
<dbReference type="Proteomes" id="UP000245461">
    <property type="component" value="Unassembled WGS sequence"/>
</dbReference>
<protein>
    <submittedName>
        <fullName evidence="1">Uncharacterized protein</fullName>
    </submittedName>
</protein>
<evidence type="ECO:0000313" key="2">
    <source>
        <dbReference type="Proteomes" id="UP000245461"/>
    </source>
</evidence>
<organism evidence="1 2">
    <name type="scientific">Zavarzinia aquatilis</name>
    <dbReference type="NCBI Taxonomy" id="2211142"/>
    <lineage>
        <taxon>Bacteria</taxon>
        <taxon>Pseudomonadati</taxon>
        <taxon>Pseudomonadota</taxon>
        <taxon>Alphaproteobacteria</taxon>
        <taxon>Rhodospirillales</taxon>
        <taxon>Zavarziniaceae</taxon>
        <taxon>Zavarzinia</taxon>
    </lineage>
</organism>
<dbReference type="AlphaFoldDB" id="A0A317E6T6"/>
<sequence length="130" mass="12840">MTIRDLKTNVDASPSLAPAVRNATATGSAIDLRGFDAASVIVHFGAYTDGTHTPSLEASTDGVSYAAVAAGDMAGSFAAVASGAGANTVQQVGYIGTGRYLRPKLTVAGATTGAATAIAVLRGRGARQGV</sequence>
<gene>
    <name evidence="1" type="ORF">DKG74_09935</name>
</gene>
<reference evidence="1 2" key="1">
    <citation type="submission" date="2018-05" db="EMBL/GenBank/DDBJ databases">
        <title>Zavarzinia sp. HR-AS.</title>
        <authorList>
            <person name="Lee Y."/>
            <person name="Jeon C.O."/>
        </authorList>
    </citation>
    <scope>NUCLEOTIDE SEQUENCE [LARGE SCALE GENOMIC DNA]</scope>
    <source>
        <strain evidence="1 2">HR-AS</strain>
    </source>
</reference>
<proteinExistence type="predicted"/>
<keyword evidence="2" id="KW-1185">Reference proteome</keyword>
<comment type="caution">
    <text evidence="1">The sequence shown here is derived from an EMBL/GenBank/DDBJ whole genome shotgun (WGS) entry which is preliminary data.</text>
</comment>
<dbReference type="EMBL" id="QGLE01000005">
    <property type="protein sequence ID" value="PWR22747.1"/>
    <property type="molecule type" value="Genomic_DNA"/>
</dbReference>
<dbReference type="RefSeq" id="WP_109905262.1">
    <property type="nucleotide sequence ID" value="NZ_QGLE01000005.1"/>
</dbReference>
<dbReference type="OrthoDB" id="5464931at2"/>
<name>A0A317E6T6_9PROT</name>
<evidence type="ECO:0000313" key="1">
    <source>
        <dbReference type="EMBL" id="PWR22747.1"/>
    </source>
</evidence>